<name>A0AAD4CFL6_ASPNN</name>
<dbReference type="SUPFAM" id="SSF51197">
    <property type="entry name" value="Clavaminate synthase-like"/>
    <property type="match status" value="1"/>
</dbReference>
<evidence type="ECO:0000259" key="6">
    <source>
        <dbReference type="Pfam" id="PF02668"/>
    </source>
</evidence>
<organism evidence="7 8">
    <name type="scientific">Aspergillus nanangensis</name>
    <dbReference type="NCBI Taxonomy" id="2582783"/>
    <lineage>
        <taxon>Eukaryota</taxon>
        <taxon>Fungi</taxon>
        <taxon>Dikarya</taxon>
        <taxon>Ascomycota</taxon>
        <taxon>Pezizomycotina</taxon>
        <taxon>Eurotiomycetes</taxon>
        <taxon>Eurotiomycetidae</taxon>
        <taxon>Eurotiales</taxon>
        <taxon>Aspergillaceae</taxon>
        <taxon>Aspergillus</taxon>
        <taxon>Aspergillus subgen. Circumdati</taxon>
    </lineage>
</organism>
<dbReference type="InterPro" id="IPR042098">
    <property type="entry name" value="TauD-like_sf"/>
</dbReference>
<dbReference type="InterPro" id="IPR051178">
    <property type="entry name" value="TfdA_dioxygenase"/>
</dbReference>
<evidence type="ECO:0000256" key="4">
    <source>
        <dbReference type="ARBA" id="ARBA00023002"/>
    </source>
</evidence>
<comment type="caution">
    <text evidence="7">The sequence shown here is derived from an EMBL/GenBank/DDBJ whole genome shotgun (WGS) entry which is preliminary data.</text>
</comment>
<dbReference type="Pfam" id="PF02668">
    <property type="entry name" value="TauD"/>
    <property type="match status" value="1"/>
</dbReference>
<dbReference type="AlphaFoldDB" id="A0AAD4CFL6"/>
<evidence type="ECO:0000256" key="2">
    <source>
        <dbReference type="ARBA" id="ARBA00022723"/>
    </source>
</evidence>
<gene>
    <name evidence="7" type="ORF">FE257_012785</name>
</gene>
<dbReference type="Proteomes" id="UP001194746">
    <property type="component" value="Unassembled WGS sequence"/>
</dbReference>
<dbReference type="PANTHER" id="PTHR43779:SF3">
    <property type="entry name" value="(3R)-3-[(CARBOXYMETHYL)AMINO]FATTY ACID OXYGENASE_DECARBOXYLASE"/>
    <property type="match status" value="1"/>
</dbReference>
<comment type="similarity">
    <text evidence="1">Belongs to the TfdA dioxygenase family.</text>
</comment>
<evidence type="ECO:0000256" key="1">
    <source>
        <dbReference type="ARBA" id="ARBA00005896"/>
    </source>
</evidence>
<dbReference type="EMBL" id="VCAU01000093">
    <property type="protein sequence ID" value="KAF9885579.1"/>
    <property type="molecule type" value="Genomic_DNA"/>
</dbReference>
<dbReference type="GO" id="GO:0051213">
    <property type="term" value="F:dioxygenase activity"/>
    <property type="evidence" value="ECO:0007669"/>
    <property type="project" value="UniProtKB-KW"/>
</dbReference>
<evidence type="ECO:0000256" key="3">
    <source>
        <dbReference type="ARBA" id="ARBA00022964"/>
    </source>
</evidence>
<protein>
    <recommendedName>
        <fullName evidence="6">TauD/TfdA-like domain-containing protein</fullName>
    </recommendedName>
</protein>
<dbReference type="GO" id="GO:0046872">
    <property type="term" value="F:metal ion binding"/>
    <property type="evidence" value="ECO:0007669"/>
    <property type="project" value="UniProtKB-KW"/>
</dbReference>
<keyword evidence="8" id="KW-1185">Reference proteome</keyword>
<keyword evidence="5" id="KW-0408">Iron</keyword>
<reference evidence="7" key="1">
    <citation type="journal article" date="2019" name="Beilstein J. Org. Chem.">
        <title>Nanangenines: drimane sesquiterpenoids as the dominant metabolite cohort of a novel Australian fungus, Aspergillus nanangensis.</title>
        <authorList>
            <person name="Lacey H.J."/>
            <person name="Gilchrist C.L.M."/>
            <person name="Crombie A."/>
            <person name="Kalaitzis J.A."/>
            <person name="Vuong D."/>
            <person name="Rutledge P.J."/>
            <person name="Turner P."/>
            <person name="Pitt J.I."/>
            <person name="Lacey E."/>
            <person name="Chooi Y.H."/>
            <person name="Piggott A.M."/>
        </authorList>
    </citation>
    <scope>NUCLEOTIDE SEQUENCE</scope>
    <source>
        <strain evidence="7">MST-FP2251</strain>
    </source>
</reference>
<dbReference type="Gene3D" id="3.60.130.10">
    <property type="entry name" value="Clavaminate synthase-like"/>
    <property type="match status" value="1"/>
</dbReference>
<keyword evidence="4" id="KW-0560">Oxidoreductase</keyword>
<reference evidence="7" key="2">
    <citation type="submission" date="2020-02" db="EMBL/GenBank/DDBJ databases">
        <authorList>
            <person name="Gilchrist C.L.M."/>
            <person name="Chooi Y.-H."/>
        </authorList>
    </citation>
    <scope>NUCLEOTIDE SEQUENCE</scope>
    <source>
        <strain evidence="7">MST-FP2251</strain>
    </source>
</reference>
<evidence type="ECO:0000256" key="5">
    <source>
        <dbReference type="ARBA" id="ARBA00023004"/>
    </source>
</evidence>
<keyword evidence="3" id="KW-0223">Dioxygenase</keyword>
<sequence length="319" mass="36011">MRLPSANSPFTHIAVQELHPTFAAEVSGVDFSKPLSEEVFAEIHSAITKYGVLVFRDTALTDENHIDFARKFGELDDITPYLAFRKNRLKHNELFDVSNVELDGSVLDPESPRGQSNKGNGLFHVDSSFNPRRAGYSLLLSHELPPRGMGGATAFADTRTAFDELPADLKQELLSNDYIAAHSIYHSRKLASPEFFADLNPLEYPMGRHKLVQRHEPSDRMNLYVAAHVHHIEGLEPGRSQELVSRVFSHCTQDKYVTQVQWNNPGDLVVWDNTCVMHRSVGGAFLQHYRRDMRRATVHDSSPSAWGLNERTNVRQALP</sequence>
<feature type="domain" description="TauD/TfdA-like" evidence="6">
    <location>
        <begin position="15"/>
        <end position="297"/>
    </location>
</feature>
<evidence type="ECO:0000313" key="7">
    <source>
        <dbReference type="EMBL" id="KAF9885579.1"/>
    </source>
</evidence>
<dbReference type="InterPro" id="IPR003819">
    <property type="entry name" value="TauD/TfdA-like"/>
</dbReference>
<proteinExistence type="inferred from homology"/>
<accession>A0AAD4CFL6</accession>
<evidence type="ECO:0000313" key="8">
    <source>
        <dbReference type="Proteomes" id="UP001194746"/>
    </source>
</evidence>
<dbReference type="PANTHER" id="PTHR43779">
    <property type="entry name" value="DIOXYGENASE RV0097-RELATED"/>
    <property type="match status" value="1"/>
</dbReference>
<keyword evidence="2" id="KW-0479">Metal-binding</keyword>